<dbReference type="Proteomes" id="UP000887572">
    <property type="component" value="Unplaced"/>
</dbReference>
<name>A0A914IC28_GLORO</name>
<evidence type="ECO:0000313" key="1">
    <source>
        <dbReference type="Proteomes" id="UP000887572"/>
    </source>
</evidence>
<accession>A0A914IC28</accession>
<protein>
    <submittedName>
        <fullName evidence="2">Uncharacterized protein</fullName>
    </submittedName>
</protein>
<keyword evidence="1" id="KW-1185">Reference proteome</keyword>
<organism evidence="1 2">
    <name type="scientific">Globodera rostochiensis</name>
    <name type="common">Golden nematode worm</name>
    <name type="synonym">Heterodera rostochiensis</name>
    <dbReference type="NCBI Taxonomy" id="31243"/>
    <lineage>
        <taxon>Eukaryota</taxon>
        <taxon>Metazoa</taxon>
        <taxon>Ecdysozoa</taxon>
        <taxon>Nematoda</taxon>
        <taxon>Chromadorea</taxon>
        <taxon>Rhabditida</taxon>
        <taxon>Tylenchina</taxon>
        <taxon>Tylenchomorpha</taxon>
        <taxon>Tylenchoidea</taxon>
        <taxon>Heteroderidae</taxon>
        <taxon>Heteroderinae</taxon>
        <taxon>Globodera</taxon>
    </lineage>
</organism>
<proteinExistence type="predicted"/>
<reference evidence="2" key="1">
    <citation type="submission" date="2022-11" db="UniProtKB">
        <authorList>
            <consortium name="WormBaseParasite"/>
        </authorList>
    </citation>
    <scope>IDENTIFICATION</scope>
</reference>
<evidence type="ECO:0000313" key="2">
    <source>
        <dbReference type="WBParaSite" id="Gr19_v10_g9452.t1"/>
    </source>
</evidence>
<dbReference type="AlphaFoldDB" id="A0A914IC28"/>
<sequence length="69" mass="8354">MNGNWKKLIASFKATDRFLLFLTETVKEKILKRKWKILGPKKRSMHFTVSPQCKWIWAIIAMFKKFYTM</sequence>
<dbReference type="WBParaSite" id="Gr19_v10_g9452.t1">
    <property type="protein sequence ID" value="Gr19_v10_g9452.t1"/>
    <property type="gene ID" value="Gr19_v10_g9452"/>
</dbReference>